<dbReference type="AlphaFoldDB" id="A0A939G7E9"/>
<reference evidence="2 3" key="1">
    <citation type="submission" date="2021-03" db="EMBL/GenBank/DDBJ databases">
        <title>Fibrella sp. HMF5036 genome sequencing and assembly.</title>
        <authorList>
            <person name="Kang H."/>
            <person name="Kim H."/>
            <person name="Bae S."/>
            <person name="Joh K."/>
        </authorList>
    </citation>
    <scope>NUCLEOTIDE SEQUENCE [LARGE SCALE GENOMIC DNA]</scope>
    <source>
        <strain evidence="2 3">HMF5036</strain>
    </source>
</reference>
<comment type="caution">
    <text evidence="2">The sequence shown here is derived from an EMBL/GenBank/DDBJ whole genome shotgun (WGS) entry which is preliminary data.</text>
</comment>
<keyword evidence="1" id="KW-0472">Membrane</keyword>
<proteinExistence type="predicted"/>
<keyword evidence="1" id="KW-0812">Transmembrane</keyword>
<feature type="transmembrane region" description="Helical" evidence="1">
    <location>
        <begin position="12"/>
        <end position="29"/>
    </location>
</feature>
<feature type="transmembrane region" description="Helical" evidence="1">
    <location>
        <begin position="67"/>
        <end position="88"/>
    </location>
</feature>
<dbReference type="EMBL" id="JAFMYU010000018">
    <property type="protein sequence ID" value="MBO0933256.1"/>
    <property type="molecule type" value="Genomic_DNA"/>
</dbReference>
<evidence type="ECO:0000313" key="3">
    <source>
        <dbReference type="Proteomes" id="UP000664795"/>
    </source>
</evidence>
<organism evidence="2 3">
    <name type="scientific">Fibrella aquatilis</name>
    <dbReference type="NCBI Taxonomy" id="2817059"/>
    <lineage>
        <taxon>Bacteria</taxon>
        <taxon>Pseudomonadati</taxon>
        <taxon>Bacteroidota</taxon>
        <taxon>Cytophagia</taxon>
        <taxon>Cytophagales</taxon>
        <taxon>Spirosomataceae</taxon>
        <taxon>Fibrella</taxon>
    </lineage>
</organism>
<evidence type="ECO:0000256" key="1">
    <source>
        <dbReference type="SAM" id="Phobius"/>
    </source>
</evidence>
<evidence type="ECO:0008006" key="4">
    <source>
        <dbReference type="Google" id="ProtNLM"/>
    </source>
</evidence>
<keyword evidence="3" id="KW-1185">Reference proteome</keyword>
<accession>A0A939G7E9</accession>
<feature type="transmembrane region" description="Helical" evidence="1">
    <location>
        <begin position="127"/>
        <end position="148"/>
    </location>
</feature>
<dbReference type="RefSeq" id="WP_207337216.1">
    <property type="nucleotide sequence ID" value="NZ_JAFMYU010000018.1"/>
</dbReference>
<gene>
    <name evidence="2" type="ORF">J2I48_19755</name>
</gene>
<sequence length="164" mass="18451">MIGLTTTPISLIHLSFAGLALFTGTWVVLNPKGTRRHRWLGYSYVVSMVVVLTTAFGIYHLFGRFGIVHWGAVGCCLALLGGLWPVWLRRRVSSWLFWHQLGMGVSVSGLYATFVVESTYRLFPARYFWLTTVGTSMLVLLAAALLLYRQLTPQLLTRRSVAKQ</sequence>
<evidence type="ECO:0000313" key="2">
    <source>
        <dbReference type="EMBL" id="MBO0933256.1"/>
    </source>
</evidence>
<protein>
    <recommendedName>
        <fullName evidence="4">DUF2306 domain-containing protein</fullName>
    </recommendedName>
</protein>
<dbReference type="Proteomes" id="UP000664795">
    <property type="component" value="Unassembled WGS sequence"/>
</dbReference>
<feature type="transmembrane region" description="Helical" evidence="1">
    <location>
        <begin position="95"/>
        <end position="115"/>
    </location>
</feature>
<keyword evidence="1" id="KW-1133">Transmembrane helix</keyword>
<name>A0A939G7E9_9BACT</name>
<feature type="transmembrane region" description="Helical" evidence="1">
    <location>
        <begin position="41"/>
        <end position="61"/>
    </location>
</feature>